<protein>
    <submittedName>
        <fullName evidence="2">YebY family protein</fullName>
    </submittedName>
</protein>
<organism evidence="2 3">
    <name type="scientific">Marinobacter salexigens</name>
    <dbReference type="NCBI Taxonomy" id="1925763"/>
    <lineage>
        <taxon>Bacteria</taxon>
        <taxon>Pseudomonadati</taxon>
        <taxon>Pseudomonadota</taxon>
        <taxon>Gammaproteobacteria</taxon>
        <taxon>Pseudomonadales</taxon>
        <taxon>Marinobacteraceae</taxon>
        <taxon>Marinobacter</taxon>
    </lineage>
</organism>
<keyword evidence="1" id="KW-0732">Signal</keyword>
<evidence type="ECO:0000256" key="1">
    <source>
        <dbReference type="SAM" id="SignalP"/>
    </source>
</evidence>
<gene>
    <name evidence="2" type="ORF">KO508_01480</name>
</gene>
<dbReference type="PROSITE" id="PS51257">
    <property type="entry name" value="PROKAR_LIPOPROTEIN"/>
    <property type="match status" value="1"/>
</dbReference>
<evidence type="ECO:0000313" key="3">
    <source>
        <dbReference type="Proteomes" id="UP000753376"/>
    </source>
</evidence>
<dbReference type="RefSeq" id="WP_216006576.1">
    <property type="nucleotide sequence ID" value="NZ_JAHKPV010000001.1"/>
</dbReference>
<dbReference type="Proteomes" id="UP000753376">
    <property type="component" value="Unassembled WGS sequence"/>
</dbReference>
<evidence type="ECO:0000313" key="2">
    <source>
        <dbReference type="EMBL" id="MBU2872665.1"/>
    </source>
</evidence>
<name>A0ABS6A4T5_9GAMM</name>
<reference evidence="2 3" key="1">
    <citation type="submission" date="2021-05" db="EMBL/GenBank/DDBJ databases">
        <title>Draft genomes of bacteria isolated from model marine particles.</title>
        <authorList>
            <person name="Datta M.S."/>
            <person name="Schwartzman J.A."/>
            <person name="Enke T.N."/>
            <person name="Saavedra J."/>
            <person name="Cermak N."/>
            <person name="Cordero O.X."/>
        </authorList>
    </citation>
    <scope>NUCLEOTIDE SEQUENCE [LARGE SCALE GENOMIC DNA]</scope>
    <source>
        <strain evidence="2 3">D2M19</strain>
    </source>
</reference>
<dbReference type="InterPro" id="IPR019648">
    <property type="entry name" value="YebY"/>
</dbReference>
<proteinExistence type="predicted"/>
<feature type="signal peptide" evidence="1">
    <location>
        <begin position="1"/>
        <end position="22"/>
    </location>
</feature>
<keyword evidence="3" id="KW-1185">Reference proteome</keyword>
<comment type="caution">
    <text evidence="2">The sequence shown here is derived from an EMBL/GenBank/DDBJ whole genome shotgun (WGS) entry which is preliminary data.</text>
</comment>
<dbReference type="Pfam" id="PF10709">
    <property type="entry name" value="DUF2511"/>
    <property type="match status" value="1"/>
</dbReference>
<sequence length="103" mass="11187">MNRVMVLFISASVLLVSGCGQSGTEVSASEYGGEWPFTVEGGRLDCVQGRAAIFIVGDKKYQLNGFARSKGYQPINSIWRDNPDIPGTKINIGEMTKLALKQC</sequence>
<dbReference type="EMBL" id="JAHKPV010000001">
    <property type="protein sequence ID" value="MBU2872665.1"/>
    <property type="molecule type" value="Genomic_DNA"/>
</dbReference>
<accession>A0ABS6A4T5</accession>
<feature type="chain" id="PRO_5045639653" evidence="1">
    <location>
        <begin position="23"/>
        <end position="103"/>
    </location>
</feature>